<keyword evidence="6" id="KW-0238">DNA-binding</keyword>
<dbReference type="InterPro" id="IPR028002">
    <property type="entry name" value="Myb_DNA-bind_5"/>
</dbReference>
<dbReference type="Pfam" id="PF13873">
    <property type="entry name" value="Myb_DNA-bind_5"/>
    <property type="match status" value="1"/>
</dbReference>
<organism evidence="6 7">
    <name type="scientific">Ditylenchus destructor</name>
    <dbReference type="NCBI Taxonomy" id="166010"/>
    <lineage>
        <taxon>Eukaryota</taxon>
        <taxon>Metazoa</taxon>
        <taxon>Ecdysozoa</taxon>
        <taxon>Nematoda</taxon>
        <taxon>Chromadorea</taxon>
        <taxon>Rhabditida</taxon>
        <taxon>Tylenchina</taxon>
        <taxon>Tylenchomorpha</taxon>
        <taxon>Sphaerularioidea</taxon>
        <taxon>Anguinidae</taxon>
        <taxon>Anguininae</taxon>
        <taxon>Ditylenchus</taxon>
    </lineage>
</organism>
<accession>A0AAD4QVS4</accession>
<feature type="domain" description="Myb/SANT-like DNA-binding" evidence="5">
    <location>
        <begin position="12"/>
        <end position="81"/>
    </location>
</feature>
<gene>
    <name evidence="6" type="ORF">DdX_14292</name>
</gene>
<evidence type="ECO:0000259" key="5">
    <source>
        <dbReference type="Pfam" id="PF13873"/>
    </source>
</evidence>
<feature type="region of interest" description="Disordered" evidence="4">
    <location>
        <begin position="162"/>
        <end position="186"/>
    </location>
</feature>
<evidence type="ECO:0000256" key="4">
    <source>
        <dbReference type="SAM" id="MobiDB-lite"/>
    </source>
</evidence>
<evidence type="ECO:0000313" key="6">
    <source>
        <dbReference type="EMBL" id="KAI1704425.1"/>
    </source>
</evidence>
<evidence type="ECO:0000256" key="2">
    <source>
        <dbReference type="ARBA" id="ARBA00016807"/>
    </source>
</evidence>
<feature type="compositionally biased region" description="Polar residues" evidence="4">
    <location>
        <begin position="169"/>
        <end position="186"/>
    </location>
</feature>
<reference evidence="6" key="1">
    <citation type="submission" date="2022-01" db="EMBL/GenBank/DDBJ databases">
        <title>Genome Sequence Resource for Two Populations of Ditylenchus destructor, the Migratory Endoparasitic Phytonematode.</title>
        <authorList>
            <person name="Zhang H."/>
            <person name="Lin R."/>
            <person name="Xie B."/>
        </authorList>
    </citation>
    <scope>NUCLEOTIDE SEQUENCE</scope>
    <source>
        <strain evidence="6">BazhouSP</strain>
    </source>
</reference>
<evidence type="ECO:0000256" key="1">
    <source>
        <dbReference type="ARBA" id="ARBA00011764"/>
    </source>
</evidence>
<dbReference type="EMBL" id="JAKKPZ010000068">
    <property type="protein sequence ID" value="KAI1704425.1"/>
    <property type="molecule type" value="Genomic_DNA"/>
</dbReference>
<comment type="function">
    <text evidence="3">Involved in transvection phenomena (= synapsis-dependent gene expression), where the synaptic pairing of chromosomes carrying genes with which zeste interacts influences the expression of these genes. Zeste binds to DNA and stimulates transcription from a nearby promoter.</text>
</comment>
<dbReference type="Proteomes" id="UP001201812">
    <property type="component" value="Unassembled WGS sequence"/>
</dbReference>
<dbReference type="GO" id="GO:0003677">
    <property type="term" value="F:DNA binding"/>
    <property type="evidence" value="ECO:0007669"/>
    <property type="project" value="UniProtKB-KW"/>
</dbReference>
<sequence length="303" mass="33599">MRMEKSRFNAAMSAKLGDLIKNSSAELFPTLEDSDSRKKKKAKWIEITKELNETFAHFGVRFRIDQVKEHWKYLRCRAKGRSAANRRLANTIDAQKIVKSNNVIEYPAYHLSAPSPVSASILNSSTLSASVSTPNEDSVVKTARVWTPPVATAVLDDISRRGQKRSYPSVDNTLPSSSKQTSSNQTEVLQLQKQVLLKDNENADRMKTVLEQASQFFSLGIKLLSGFVPDAETIARPANDSSINSTLSIDAVREQASESIPNSQNGVLDPSARIKAEIPSEHSDTNPTIIDVFKQLQGSFQNY</sequence>
<evidence type="ECO:0000256" key="3">
    <source>
        <dbReference type="ARBA" id="ARBA00025466"/>
    </source>
</evidence>
<proteinExistence type="predicted"/>
<evidence type="ECO:0000313" key="7">
    <source>
        <dbReference type="Proteomes" id="UP001201812"/>
    </source>
</evidence>
<dbReference type="AlphaFoldDB" id="A0AAD4QVS4"/>
<keyword evidence="7" id="KW-1185">Reference proteome</keyword>
<comment type="subunit">
    <text evidence="1">Self-associates forming complexes of several hundred monomers.</text>
</comment>
<protein>
    <recommendedName>
        <fullName evidence="2">Regulatory protein zeste</fullName>
    </recommendedName>
</protein>
<name>A0AAD4QVS4_9BILA</name>
<comment type="caution">
    <text evidence="6">The sequence shown here is derived from an EMBL/GenBank/DDBJ whole genome shotgun (WGS) entry which is preliminary data.</text>
</comment>